<evidence type="ECO:0000313" key="2">
    <source>
        <dbReference type="Proteomes" id="UP000249464"/>
    </source>
</evidence>
<reference evidence="1 2" key="1">
    <citation type="submission" date="2016-11" db="EMBL/GenBank/DDBJ databases">
        <authorList>
            <person name="Jaros S."/>
            <person name="Januszkiewicz K."/>
            <person name="Wedrychowicz H."/>
        </authorList>
    </citation>
    <scope>NUCLEOTIDE SEQUENCE [LARGE SCALE GENOMIC DNA]</scope>
</reference>
<evidence type="ECO:0000313" key="1">
    <source>
        <dbReference type="EMBL" id="SGY20058.1"/>
    </source>
</evidence>
<dbReference type="AlphaFoldDB" id="A0A2X0LUZ1"/>
<sequence>MVAEQSMCFIGPLPAEIGQSGICDDVRSTFGAIALREVSLLGAPCVLSSASASSPRFALLGTEIFVGGRRLPQQDRSQQRNTPKQYLLLYLTYSTFSSRRGPCQTPPELLRLPDAEKDHRYDKPSFDIGTATTSSQVPLGLHESRTTSLGYSSSMRSVIFIRPSLYFGNSG</sequence>
<dbReference type="EMBL" id="FQNC01000017">
    <property type="protein sequence ID" value="SGY20058.1"/>
    <property type="molecule type" value="Genomic_DNA"/>
</dbReference>
<accession>A0A2X0LUZ1</accession>
<dbReference type="Proteomes" id="UP000249464">
    <property type="component" value="Unassembled WGS sequence"/>
</dbReference>
<organism evidence="1 2">
    <name type="scientific">Microbotryum silenes-dioicae</name>
    <dbReference type="NCBI Taxonomy" id="796604"/>
    <lineage>
        <taxon>Eukaryota</taxon>
        <taxon>Fungi</taxon>
        <taxon>Dikarya</taxon>
        <taxon>Basidiomycota</taxon>
        <taxon>Pucciniomycotina</taxon>
        <taxon>Microbotryomycetes</taxon>
        <taxon>Microbotryales</taxon>
        <taxon>Microbotryaceae</taxon>
        <taxon>Microbotryum</taxon>
    </lineage>
</organism>
<proteinExistence type="predicted"/>
<keyword evidence="2" id="KW-1185">Reference proteome</keyword>
<gene>
    <name evidence="1" type="primary">BQ5605_C017g08450</name>
    <name evidence="1" type="ORF">BQ5605_C017G08450</name>
</gene>
<protein>
    <submittedName>
        <fullName evidence="1">BQ5605_C017g08450 protein</fullName>
    </submittedName>
</protein>
<name>A0A2X0LUZ1_9BASI</name>